<dbReference type="EMBL" id="CDMZ01001847">
    <property type="protein sequence ID" value="CEM38319.1"/>
    <property type="molecule type" value="Genomic_DNA"/>
</dbReference>
<proteinExistence type="predicted"/>
<reference evidence="1" key="1">
    <citation type="submission" date="2014-11" db="EMBL/GenBank/DDBJ databases">
        <authorList>
            <person name="Otto D Thomas"/>
            <person name="Naeem Raeece"/>
        </authorList>
    </citation>
    <scope>NUCLEOTIDE SEQUENCE</scope>
</reference>
<dbReference type="VEuPathDB" id="CryptoDB:Cvel_24573"/>
<dbReference type="AlphaFoldDB" id="A0A0G4H3L8"/>
<sequence>MGDRNVLLTEGHPQHNILIIVQIDYYEIQRRAEALDTEGKAFDLLGNRKLRSPVQPALACSRLIEIPESEAVQLGNGMGKEVQICPEIVQTANRDPR</sequence>
<organism evidence="1">
    <name type="scientific">Chromera velia CCMP2878</name>
    <dbReference type="NCBI Taxonomy" id="1169474"/>
    <lineage>
        <taxon>Eukaryota</taxon>
        <taxon>Sar</taxon>
        <taxon>Alveolata</taxon>
        <taxon>Colpodellida</taxon>
        <taxon>Chromeraceae</taxon>
        <taxon>Chromera</taxon>
    </lineage>
</organism>
<protein>
    <submittedName>
        <fullName evidence="1">Uncharacterized protein</fullName>
    </submittedName>
</protein>
<accession>A0A0G4H3L8</accession>
<gene>
    <name evidence="1" type="ORF">Cvel_24573</name>
</gene>
<name>A0A0G4H3L8_9ALVE</name>
<evidence type="ECO:0000313" key="1">
    <source>
        <dbReference type="EMBL" id="CEM38319.1"/>
    </source>
</evidence>